<comment type="function">
    <text evidence="1">Reversibly catalyzes the transfer of the carbamoyl group from carbamoyl phosphate (CP) to the N(epsilon) atom of ornithine (ORN) to produce L-citrulline.</text>
</comment>
<keyword evidence="6 8" id="KW-0808">Transferase</keyword>
<feature type="binding site" evidence="8">
    <location>
        <position position="306"/>
    </location>
    <ligand>
        <name>carbamoyl phosphate</name>
        <dbReference type="ChEBI" id="CHEBI:58228"/>
    </ligand>
</feature>
<comment type="similarity">
    <text evidence="3 8">Belongs to the aspartate/ornithine carbamoyltransferase superfamily. OTCase family.</text>
</comment>
<comment type="subcellular location">
    <subcellularLocation>
        <location evidence="8">Cytoplasm</location>
    </subcellularLocation>
</comment>
<feature type="domain" description="Aspartate/ornithine carbamoyltransferase Asp/Orn-binding" evidence="9">
    <location>
        <begin position="162"/>
        <end position="316"/>
    </location>
</feature>
<comment type="caution">
    <text evidence="11">The sequence shown here is derived from an EMBL/GenBank/DDBJ whole genome shotgun (WGS) entry which is preliminary data.</text>
</comment>
<dbReference type="Gene3D" id="3.40.50.1370">
    <property type="entry name" value="Aspartate/ornithine carbamoyltransferase"/>
    <property type="match status" value="2"/>
</dbReference>
<dbReference type="PRINTS" id="PR00102">
    <property type="entry name" value="OTCASE"/>
</dbReference>
<evidence type="ECO:0000313" key="11">
    <source>
        <dbReference type="EMBL" id="MBB3130911.1"/>
    </source>
</evidence>
<dbReference type="InterPro" id="IPR006131">
    <property type="entry name" value="Asp_carbamoyltransf_Asp/Orn-bd"/>
</dbReference>
<evidence type="ECO:0000259" key="10">
    <source>
        <dbReference type="Pfam" id="PF02729"/>
    </source>
</evidence>
<proteinExistence type="inferred from homology"/>
<dbReference type="EC" id="2.1.3.3" evidence="4 8"/>
<feature type="domain" description="Aspartate/ornithine carbamoyltransferase carbamoyl-P binding" evidence="10">
    <location>
        <begin position="16"/>
        <end position="156"/>
    </location>
</feature>
<dbReference type="EMBL" id="JACHXJ010000005">
    <property type="protein sequence ID" value="MBB3130911.1"/>
    <property type="molecule type" value="Genomic_DNA"/>
</dbReference>
<organism evidence="11 12">
    <name type="scientific">Paenibacillus rhizosphaerae</name>
    <dbReference type="NCBI Taxonomy" id="297318"/>
    <lineage>
        <taxon>Bacteria</taxon>
        <taxon>Bacillati</taxon>
        <taxon>Bacillota</taxon>
        <taxon>Bacilli</taxon>
        <taxon>Bacillales</taxon>
        <taxon>Paenibacillaceae</taxon>
        <taxon>Paenibacillus</taxon>
    </lineage>
</organism>
<dbReference type="GO" id="GO:0016597">
    <property type="term" value="F:amino acid binding"/>
    <property type="evidence" value="ECO:0007669"/>
    <property type="project" value="InterPro"/>
</dbReference>
<dbReference type="Proteomes" id="UP000517523">
    <property type="component" value="Unassembled WGS sequence"/>
</dbReference>
<evidence type="ECO:0000256" key="7">
    <source>
        <dbReference type="ARBA" id="ARBA00048772"/>
    </source>
</evidence>
<feature type="binding site" evidence="8">
    <location>
        <position position="92"/>
    </location>
    <ligand>
        <name>carbamoyl phosphate</name>
        <dbReference type="ChEBI" id="CHEBI:58228"/>
    </ligand>
</feature>
<dbReference type="PANTHER" id="PTHR45753:SF3">
    <property type="entry name" value="ORNITHINE TRANSCARBAMYLASE, MITOCHONDRIAL"/>
    <property type="match status" value="1"/>
</dbReference>
<dbReference type="GO" id="GO:0042450">
    <property type="term" value="P:L-arginine biosynthetic process via ornithine"/>
    <property type="evidence" value="ECO:0007669"/>
    <property type="project" value="UniProtKB-UniRule"/>
</dbReference>
<dbReference type="AlphaFoldDB" id="A0A839TWN5"/>
<dbReference type="PROSITE" id="PS00097">
    <property type="entry name" value="CARBAMOYLTRANSFERASE"/>
    <property type="match status" value="1"/>
</dbReference>
<evidence type="ECO:0000256" key="3">
    <source>
        <dbReference type="ARBA" id="ARBA00007805"/>
    </source>
</evidence>
<evidence type="ECO:0000256" key="5">
    <source>
        <dbReference type="ARBA" id="ARBA00016634"/>
    </source>
</evidence>
<dbReference type="PRINTS" id="PR00100">
    <property type="entry name" value="AOTCASE"/>
</dbReference>
<feature type="binding site" evidence="8">
    <location>
        <begin position="65"/>
        <end position="68"/>
    </location>
    <ligand>
        <name>carbamoyl phosphate</name>
        <dbReference type="ChEBI" id="CHEBI:58228"/>
    </ligand>
</feature>
<dbReference type="PANTHER" id="PTHR45753">
    <property type="entry name" value="ORNITHINE CARBAMOYLTRANSFERASE, MITOCHONDRIAL"/>
    <property type="match status" value="1"/>
</dbReference>
<gene>
    <name evidence="11" type="ORF">FHS19_005630</name>
</gene>
<dbReference type="InterPro" id="IPR006130">
    <property type="entry name" value="Asp/Orn_carbamoylTrfase"/>
</dbReference>
<feature type="binding site" evidence="8">
    <location>
        <begin position="143"/>
        <end position="146"/>
    </location>
    <ligand>
        <name>carbamoyl phosphate</name>
        <dbReference type="ChEBI" id="CHEBI:58228"/>
    </ligand>
</feature>
<accession>A0A839TWN5</accession>
<evidence type="ECO:0000256" key="6">
    <source>
        <dbReference type="ARBA" id="ARBA00022679"/>
    </source>
</evidence>
<dbReference type="NCBIfam" id="NF001986">
    <property type="entry name" value="PRK00779.1"/>
    <property type="match status" value="1"/>
</dbReference>
<comment type="pathway">
    <text evidence="2">Amino-acid biosynthesis; L-arginine biosynthesis; L-arginine from L-ornithine and carbamoyl phosphate: step 1/3.</text>
</comment>
<dbReference type="InterPro" id="IPR024904">
    <property type="entry name" value="OTCase_ArgI"/>
</dbReference>
<reference evidence="11 12" key="1">
    <citation type="submission" date="2020-08" db="EMBL/GenBank/DDBJ databases">
        <title>Genomic Encyclopedia of Type Strains, Phase III (KMG-III): the genomes of soil and plant-associated and newly described type strains.</title>
        <authorList>
            <person name="Whitman W."/>
        </authorList>
    </citation>
    <scope>NUCLEOTIDE SEQUENCE [LARGE SCALE GENOMIC DNA]</scope>
    <source>
        <strain evidence="11 12">CECT 5831</strain>
    </source>
</reference>
<sequence length="319" mass="35106">MLSQTGLLQDIDLKGRDLLELDDYTPEEIQYLIDLAIELKRKQKNGEEYQPLKGKTIGLIFEKSSTRTRVSFEVGAFQLGAHALFLSKNDIQLGRGEIISDTAQVLSRYLDGIMIRTFGHHNVTDLAKYASVPVINGLSDLAHPCQVLADYQTIYEHKGQLKGLKLAYIGDGNNMAHSLMIGGAKLGVNVSIASPEGYTPDPAVVKASQEIAKESGAQIVVTHSPEEAVKDADVIYTDVWASMGFEEEQKVREAAFKNYQVDEKLAQLAKADYLFMHCLPAHRGEEVSEGVIDGKNSVIFDQAENRLHAQKALMAALMG</sequence>
<feature type="binding site" evidence="8">
    <location>
        <position position="116"/>
    </location>
    <ligand>
        <name>carbamoyl phosphate</name>
        <dbReference type="ChEBI" id="CHEBI:58228"/>
    </ligand>
</feature>
<evidence type="ECO:0000256" key="8">
    <source>
        <dbReference type="HAMAP-Rule" id="MF_01109"/>
    </source>
</evidence>
<dbReference type="GO" id="GO:0005737">
    <property type="term" value="C:cytoplasm"/>
    <property type="evidence" value="ECO:0007669"/>
    <property type="project" value="UniProtKB-SubCell"/>
</dbReference>
<evidence type="ECO:0000256" key="2">
    <source>
        <dbReference type="ARBA" id="ARBA00004975"/>
    </source>
</evidence>
<dbReference type="InterPro" id="IPR002292">
    <property type="entry name" value="Orn/put_carbamltrans"/>
</dbReference>
<dbReference type="InterPro" id="IPR006132">
    <property type="entry name" value="Asp/Orn_carbamoyltranf_P-bd"/>
</dbReference>
<evidence type="ECO:0000259" key="9">
    <source>
        <dbReference type="Pfam" id="PF00185"/>
    </source>
</evidence>
<feature type="binding site" evidence="8">
    <location>
        <begin position="278"/>
        <end position="279"/>
    </location>
    <ligand>
        <name>carbamoyl phosphate</name>
        <dbReference type="ChEBI" id="CHEBI:58228"/>
    </ligand>
</feature>
<keyword evidence="8" id="KW-0963">Cytoplasm</keyword>
<protein>
    <recommendedName>
        <fullName evidence="5 8">Ornithine carbamoyltransferase</fullName>
        <shortName evidence="8">OTCase</shortName>
        <ecNumber evidence="4 8">2.1.3.3</ecNumber>
    </recommendedName>
</protein>
<dbReference type="NCBIfam" id="TIGR00658">
    <property type="entry name" value="orni_carb_tr"/>
    <property type="match status" value="1"/>
</dbReference>
<evidence type="ECO:0000256" key="4">
    <source>
        <dbReference type="ARBA" id="ARBA00013007"/>
    </source>
</evidence>
<evidence type="ECO:0000313" key="12">
    <source>
        <dbReference type="Proteomes" id="UP000517523"/>
    </source>
</evidence>
<dbReference type="HAMAP" id="MF_01109">
    <property type="entry name" value="OTCase"/>
    <property type="match status" value="1"/>
</dbReference>
<dbReference type="Pfam" id="PF00185">
    <property type="entry name" value="OTCace"/>
    <property type="match status" value="1"/>
</dbReference>
<dbReference type="GO" id="GO:0019240">
    <property type="term" value="P:citrulline biosynthetic process"/>
    <property type="evidence" value="ECO:0007669"/>
    <property type="project" value="TreeGrafter"/>
</dbReference>
<dbReference type="InterPro" id="IPR036901">
    <property type="entry name" value="Asp/Orn_carbamoylTrfase_sf"/>
</dbReference>
<dbReference type="GO" id="GO:0004585">
    <property type="term" value="F:ornithine carbamoyltransferase activity"/>
    <property type="evidence" value="ECO:0007669"/>
    <property type="project" value="UniProtKB-UniRule"/>
</dbReference>
<feature type="binding site" evidence="8">
    <location>
        <position position="238"/>
    </location>
    <ligand>
        <name>L-ornithine</name>
        <dbReference type="ChEBI" id="CHEBI:46911"/>
    </ligand>
</feature>
<feature type="binding site" evidence="8">
    <location>
        <begin position="242"/>
        <end position="243"/>
    </location>
    <ligand>
        <name>L-ornithine</name>
        <dbReference type="ChEBI" id="CHEBI:46911"/>
    </ligand>
</feature>
<comment type="catalytic activity">
    <reaction evidence="7 8">
        <text>carbamoyl phosphate + L-ornithine = L-citrulline + phosphate + H(+)</text>
        <dbReference type="Rhea" id="RHEA:19513"/>
        <dbReference type="ChEBI" id="CHEBI:15378"/>
        <dbReference type="ChEBI" id="CHEBI:43474"/>
        <dbReference type="ChEBI" id="CHEBI:46911"/>
        <dbReference type="ChEBI" id="CHEBI:57743"/>
        <dbReference type="ChEBI" id="CHEBI:58228"/>
        <dbReference type="EC" id="2.1.3.3"/>
    </reaction>
</comment>
<name>A0A839TWN5_9BACL</name>
<evidence type="ECO:0000256" key="1">
    <source>
        <dbReference type="ARBA" id="ARBA00003822"/>
    </source>
</evidence>
<dbReference type="Pfam" id="PF02729">
    <property type="entry name" value="OTCace_N"/>
    <property type="match status" value="1"/>
</dbReference>
<dbReference type="SUPFAM" id="SSF53671">
    <property type="entry name" value="Aspartate/ornithine carbamoyltransferase"/>
    <property type="match status" value="1"/>
</dbReference>
<feature type="binding site" evidence="8">
    <location>
        <position position="174"/>
    </location>
    <ligand>
        <name>L-ornithine</name>
        <dbReference type="ChEBI" id="CHEBI:46911"/>
    </ligand>
</feature>
<dbReference type="FunFam" id="3.40.50.1370:FF:000008">
    <property type="entry name" value="Ornithine carbamoyltransferase"/>
    <property type="match status" value="1"/>
</dbReference>